<dbReference type="Proteomes" id="UP001163211">
    <property type="component" value="Unassembled WGS sequence"/>
</dbReference>
<dbReference type="RefSeq" id="WP_248273271.1">
    <property type="nucleotide sequence ID" value="NZ_JAPMLV010000001.1"/>
</dbReference>
<protein>
    <recommendedName>
        <fullName evidence="4">MAE-28990/MAE-18760-like HEPN domain-containing protein</fullName>
    </recommendedName>
</protein>
<evidence type="ECO:0000313" key="2">
    <source>
        <dbReference type="EMBL" id="MCX8303842.1"/>
    </source>
</evidence>
<accession>A0ABT3XDG0</accession>
<comment type="caution">
    <text evidence="2">The sequence shown here is derived from an EMBL/GenBank/DDBJ whole genome shotgun (WGS) entry which is preliminary data.</text>
</comment>
<organism evidence="2 3">
    <name type="scientific">Enterobacter pseudoroggenkampii</name>
    <dbReference type="NCBI Taxonomy" id="2996112"/>
    <lineage>
        <taxon>Bacteria</taxon>
        <taxon>Pseudomonadati</taxon>
        <taxon>Pseudomonadota</taxon>
        <taxon>Gammaproteobacteria</taxon>
        <taxon>Enterobacterales</taxon>
        <taxon>Enterobacteriaceae</taxon>
        <taxon>Enterobacter</taxon>
    </lineage>
</organism>
<reference evidence="2" key="1">
    <citation type="submission" date="2022-11" db="EMBL/GenBank/DDBJ databases">
        <title>The draft genomes of two Enterobacter strains.</title>
        <authorList>
            <person name="He Y."/>
            <person name="Wu S."/>
            <person name="Feng Y."/>
            <person name="Zong Z."/>
        </authorList>
    </citation>
    <scope>NUCLEOTIDE SEQUENCE</scope>
    <source>
        <strain evidence="2">155092</strain>
    </source>
</reference>
<feature type="region of interest" description="Disordered" evidence="1">
    <location>
        <begin position="199"/>
        <end position="243"/>
    </location>
</feature>
<evidence type="ECO:0008006" key="4">
    <source>
        <dbReference type="Google" id="ProtNLM"/>
    </source>
</evidence>
<evidence type="ECO:0000256" key="1">
    <source>
        <dbReference type="SAM" id="MobiDB-lite"/>
    </source>
</evidence>
<keyword evidence="3" id="KW-1185">Reference proteome</keyword>
<sequence>MDWNRVNVWTRTLYTLVHSLHMAKEVDFGDKSSLNERIRDANSWISPICSYSTTLLPPHTNKKRIEFRRDPNVHFDEISSQVIKMLIQDLTVIFDEMMADAMVKLKFNPDVFPQSKVEKLSTLLHADYEWSKKGCLELIAVRNSLCHANGRWNTKSLNLISGFINPMPASGDEIIVGFEMIFNYRKAIRTFLNETCPPEATPKLRKKKKRSSPSKKQLRRILKQERKERGRQAMKELLNETKN</sequence>
<proteinExistence type="predicted"/>
<feature type="compositionally biased region" description="Basic residues" evidence="1">
    <location>
        <begin position="203"/>
        <end position="221"/>
    </location>
</feature>
<feature type="compositionally biased region" description="Basic and acidic residues" evidence="1">
    <location>
        <begin position="222"/>
        <end position="243"/>
    </location>
</feature>
<gene>
    <name evidence="2" type="ORF">OTG14_12835</name>
</gene>
<evidence type="ECO:0000313" key="3">
    <source>
        <dbReference type="Proteomes" id="UP001163211"/>
    </source>
</evidence>
<dbReference type="EMBL" id="JAPMLV010000001">
    <property type="protein sequence ID" value="MCX8303842.1"/>
    <property type="molecule type" value="Genomic_DNA"/>
</dbReference>
<name>A0ABT3XDG0_9ENTR</name>